<comment type="similarity">
    <text evidence="2 11 13">Belongs to the FKBP-type PPIase family. Tig subfamily.</text>
</comment>
<evidence type="ECO:0000256" key="1">
    <source>
        <dbReference type="ARBA" id="ARBA00000971"/>
    </source>
</evidence>
<dbReference type="Pfam" id="PF05698">
    <property type="entry name" value="Trigger_C"/>
    <property type="match status" value="1"/>
</dbReference>
<dbReference type="InterPro" id="IPR037041">
    <property type="entry name" value="Trigger_fac_C_sf"/>
</dbReference>
<evidence type="ECO:0000256" key="10">
    <source>
        <dbReference type="ARBA" id="ARBA00029986"/>
    </source>
</evidence>
<evidence type="ECO:0000256" key="5">
    <source>
        <dbReference type="ARBA" id="ARBA00022618"/>
    </source>
</evidence>
<dbReference type="Gene3D" id="3.10.50.40">
    <property type="match status" value="1"/>
</dbReference>
<comment type="function">
    <text evidence="11">Involved in protein export. Acts as a chaperone by maintaining the newly synthesized protein in an open conformation. Functions as a peptidyl-prolyl cis-trans isomerase.</text>
</comment>
<proteinExistence type="inferred from homology"/>
<evidence type="ECO:0000313" key="15">
    <source>
        <dbReference type="EMBL" id="MDT0498275.1"/>
    </source>
</evidence>
<evidence type="ECO:0000256" key="4">
    <source>
        <dbReference type="ARBA" id="ARBA00016902"/>
    </source>
</evidence>
<dbReference type="PANTHER" id="PTHR30560">
    <property type="entry name" value="TRIGGER FACTOR CHAPERONE AND PEPTIDYL-PROLYL CIS/TRANS ISOMERASE"/>
    <property type="match status" value="1"/>
</dbReference>
<evidence type="ECO:0000256" key="2">
    <source>
        <dbReference type="ARBA" id="ARBA00005464"/>
    </source>
</evidence>
<keyword evidence="5 11" id="KW-0132">Cell division</keyword>
<keyword evidence="6 11" id="KW-0697">Rotamase</keyword>
<evidence type="ECO:0000313" key="16">
    <source>
        <dbReference type="Proteomes" id="UP001254608"/>
    </source>
</evidence>
<dbReference type="SUPFAM" id="SSF109998">
    <property type="entry name" value="Triger factor/SurA peptide-binding domain-like"/>
    <property type="match status" value="1"/>
</dbReference>
<dbReference type="InterPro" id="IPR005215">
    <property type="entry name" value="Trig_fac"/>
</dbReference>
<dbReference type="Gene3D" id="3.30.70.1050">
    <property type="entry name" value="Trigger factor ribosome-binding domain"/>
    <property type="match status" value="1"/>
</dbReference>
<evidence type="ECO:0000256" key="11">
    <source>
        <dbReference type="HAMAP-Rule" id="MF_00303"/>
    </source>
</evidence>
<evidence type="ECO:0000256" key="6">
    <source>
        <dbReference type="ARBA" id="ARBA00023110"/>
    </source>
</evidence>
<dbReference type="EC" id="5.2.1.8" evidence="3 11"/>
<protein>
    <recommendedName>
        <fullName evidence="4 11">Trigger factor</fullName>
        <shortName evidence="11">TF</shortName>
        <ecNumber evidence="3 11">5.2.1.8</ecNumber>
    </recommendedName>
    <alternativeName>
        <fullName evidence="10 11">PPIase</fullName>
    </alternativeName>
</protein>
<accession>A0ABU2WK76</accession>
<keyword evidence="8 11" id="KW-0413">Isomerase</keyword>
<comment type="domain">
    <text evidence="11">Consists of 3 domains; the N-terminus binds the ribosome, the middle domain has PPIase activity, while the C-terminus has intrinsic chaperone activity on its own.</text>
</comment>
<dbReference type="InterPro" id="IPR027304">
    <property type="entry name" value="Trigger_fact/SurA_dom_sf"/>
</dbReference>
<dbReference type="EMBL" id="JAVRIC010000019">
    <property type="protein sequence ID" value="MDT0498275.1"/>
    <property type="molecule type" value="Genomic_DNA"/>
</dbReference>
<dbReference type="InterPro" id="IPR046357">
    <property type="entry name" value="PPIase_dom_sf"/>
</dbReference>
<dbReference type="PIRSF" id="PIRSF003095">
    <property type="entry name" value="Trigger_factor"/>
    <property type="match status" value="1"/>
</dbReference>
<reference evidence="15 16" key="1">
    <citation type="submission" date="2023-09" db="EMBL/GenBank/DDBJ databases">
        <authorList>
            <person name="Rey-Velasco X."/>
        </authorList>
    </citation>
    <scope>NUCLEOTIDE SEQUENCE [LARGE SCALE GENOMIC DNA]</scope>
    <source>
        <strain evidence="15 16">W345</strain>
    </source>
</reference>
<dbReference type="SUPFAM" id="SSF54534">
    <property type="entry name" value="FKBP-like"/>
    <property type="match status" value="1"/>
</dbReference>
<dbReference type="HAMAP" id="MF_00303">
    <property type="entry name" value="Trigger_factor_Tig"/>
    <property type="match status" value="1"/>
</dbReference>
<keyword evidence="7 11" id="KW-0143">Chaperone</keyword>
<dbReference type="InterPro" id="IPR008880">
    <property type="entry name" value="Trigger_fac_C"/>
</dbReference>
<dbReference type="PANTHER" id="PTHR30560:SF3">
    <property type="entry name" value="TRIGGER FACTOR-LIKE PROTEIN TIG, CHLOROPLASTIC"/>
    <property type="match status" value="1"/>
</dbReference>
<keyword evidence="11" id="KW-0963">Cytoplasm</keyword>
<dbReference type="NCBIfam" id="TIGR00115">
    <property type="entry name" value="tig"/>
    <property type="match status" value="1"/>
</dbReference>
<dbReference type="Pfam" id="PF05697">
    <property type="entry name" value="Trigger_N"/>
    <property type="match status" value="1"/>
</dbReference>
<dbReference type="InterPro" id="IPR036611">
    <property type="entry name" value="Trigger_fac_ribosome-bd_sf"/>
</dbReference>
<organism evidence="15 16">
    <name type="scientific">Banduia mediterranea</name>
    <dbReference type="NCBI Taxonomy" id="3075609"/>
    <lineage>
        <taxon>Bacteria</taxon>
        <taxon>Pseudomonadati</taxon>
        <taxon>Pseudomonadota</taxon>
        <taxon>Gammaproteobacteria</taxon>
        <taxon>Nevskiales</taxon>
        <taxon>Algiphilaceae</taxon>
        <taxon>Banduia</taxon>
    </lineage>
</organism>
<comment type="caution">
    <text evidence="15">The sequence shown here is derived from an EMBL/GenBank/DDBJ whole genome shotgun (WGS) entry which is preliminary data.</text>
</comment>
<dbReference type="Pfam" id="PF00254">
    <property type="entry name" value="FKBP_C"/>
    <property type="match status" value="1"/>
</dbReference>
<name>A0ABU2WK76_9GAMM</name>
<evidence type="ECO:0000256" key="12">
    <source>
        <dbReference type="PROSITE-ProRule" id="PRU00277"/>
    </source>
</evidence>
<keyword evidence="16" id="KW-1185">Reference proteome</keyword>
<dbReference type="Proteomes" id="UP001254608">
    <property type="component" value="Unassembled WGS sequence"/>
</dbReference>
<dbReference type="InterPro" id="IPR008881">
    <property type="entry name" value="Trigger_fac_ribosome-bd_bac"/>
</dbReference>
<evidence type="ECO:0000256" key="8">
    <source>
        <dbReference type="ARBA" id="ARBA00023235"/>
    </source>
</evidence>
<dbReference type="RefSeq" id="WP_311365667.1">
    <property type="nucleotide sequence ID" value="NZ_JAVRIC010000019.1"/>
</dbReference>
<gene>
    <name evidence="11 15" type="primary">tig</name>
    <name evidence="15" type="ORF">RM530_13000</name>
</gene>
<dbReference type="InterPro" id="IPR001179">
    <property type="entry name" value="PPIase_FKBP_dom"/>
</dbReference>
<evidence type="ECO:0000256" key="3">
    <source>
        <dbReference type="ARBA" id="ARBA00013194"/>
    </source>
</evidence>
<dbReference type="SUPFAM" id="SSF102735">
    <property type="entry name" value="Trigger factor ribosome-binding domain"/>
    <property type="match status" value="1"/>
</dbReference>
<dbReference type="GO" id="GO:0003755">
    <property type="term" value="F:peptidyl-prolyl cis-trans isomerase activity"/>
    <property type="evidence" value="ECO:0007669"/>
    <property type="project" value="UniProtKB-EC"/>
</dbReference>
<evidence type="ECO:0000259" key="14">
    <source>
        <dbReference type="PROSITE" id="PS50059"/>
    </source>
</evidence>
<evidence type="ECO:0000256" key="13">
    <source>
        <dbReference type="RuleBase" id="RU003914"/>
    </source>
</evidence>
<comment type="subcellular location">
    <subcellularLocation>
        <location evidence="11">Cytoplasm</location>
    </subcellularLocation>
    <text evidence="11">About half TF is bound to the ribosome near the polypeptide exit tunnel while the other half is free in the cytoplasm.</text>
</comment>
<evidence type="ECO:0000256" key="9">
    <source>
        <dbReference type="ARBA" id="ARBA00023306"/>
    </source>
</evidence>
<dbReference type="Gene3D" id="1.10.3120.10">
    <property type="entry name" value="Trigger factor, C-terminal domain"/>
    <property type="match status" value="1"/>
</dbReference>
<sequence>MEVQLETSDGLVRQMKVRIPAEQVSKAVDARLKSIAARAKVPGFRPGKAPMKLISSQYGPQARMDVVTDLVRGSYPEAVHKAGVNPAGAPSFEVTAESPDNELEYTASFEVYPEITLGALDSLTIERPLVEISEADIDKLVDNLRGSRRTLNEVERASVVGDACVIDFIGRIDGEEFEGGKGSDVELELGSGRFLPDLENGIVGHSVGETFTVDVAFPEDYRAEQLAGKAAQFEVTLKKVQEPVLPEIDAAFLKEHGIEAEAGVEGLREKCRKALAKERDKAVKNRVKVQALDGLLEMNDIPVPQALIDQEIPRLRQEAASRFSSAGLKPEQLDQMLPNEIFQEQARKRVALGLLISEVIRKLEIKPDPQGVERAIEELAADYEHPEQVRQFYQGRPDLLQGVRALALEDQVVAALVDGAQVSDKPMALDELLAAQNQNQLA</sequence>
<keyword evidence="9 11" id="KW-0131">Cell cycle</keyword>
<feature type="domain" description="PPIase FKBP-type" evidence="14">
    <location>
        <begin position="161"/>
        <end position="221"/>
    </location>
</feature>
<evidence type="ECO:0000256" key="7">
    <source>
        <dbReference type="ARBA" id="ARBA00023186"/>
    </source>
</evidence>
<comment type="catalytic activity">
    <reaction evidence="1 11 12">
        <text>[protein]-peptidylproline (omega=180) = [protein]-peptidylproline (omega=0)</text>
        <dbReference type="Rhea" id="RHEA:16237"/>
        <dbReference type="Rhea" id="RHEA-COMP:10747"/>
        <dbReference type="Rhea" id="RHEA-COMP:10748"/>
        <dbReference type="ChEBI" id="CHEBI:83833"/>
        <dbReference type="ChEBI" id="CHEBI:83834"/>
        <dbReference type="EC" id="5.2.1.8"/>
    </reaction>
</comment>
<dbReference type="PROSITE" id="PS50059">
    <property type="entry name" value="FKBP_PPIASE"/>
    <property type="match status" value="1"/>
</dbReference>